<reference evidence="1 2" key="1">
    <citation type="submission" date="2018-09" db="EMBL/GenBank/DDBJ databases">
        <title>Genomic investigation of the strawberry pathogen Phytophthora fragariae indicates pathogenicity is determined by transcriptional variation in three key races.</title>
        <authorList>
            <person name="Adams T.M."/>
            <person name="Armitage A.D."/>
            <person name="Sobczyk M.K."/>
            <person name="Bates H.J."/>
            <person name="Dunwell J.M."/>
            <person name="Nellist C.F."/>
            <person name="Harrison R.J."/>
        </authorList>
    </citation>
    <scope>NUCLEOTIDE SEQUENCE [LARGE SCALE GENOMIC DNA]</scope>
    <source>
        <strain evidence="1 2">SCRP249</strain>
    </source>
</reference>
<dbReference type="Gene3D" id="3.40.50.150">
    <property type="entry name" value="Vaccinia Virus protein VP39"/>
    <property type="match status" value="1"/>
</dbReference>
<dbReference type="EMBL" id="QXFV01000253">
    <property type="protein sequence ID" value="KAE9043803.1"/>
    <property type="molecule type" value="Genomic_DNA"/>
</dbReference>
<dbReference type="GO" id="GO:0032259">
    <property type="term" value="P:methylation"/>
    <property type="evidence" value="ECO:0007669"/>
    <property type="project" value="InterPro"/>
</dbReference>
<dbReference type="GO" id="GO:0003676">
    <property type="term" value="F:nucleic acid binding"/>
    <property type="evidence" value="ECO:0007669"/>
    <property type="project" value="InterPro"/>
</dbReference>
<proteinExistence type="predicted"/>
<gene>
    <name evidence="1" type="ORF">PR001_g5633</name>
</gene>
<dbReference type="CDD" id="cd02440">
    <property type="entry name" value="AdoMet_MTases"/>
    <property type="match status" value="1"/>
</dbReference>
<evidence type="ECO:0000313" key="1">
    <source>
        <dbReference type="EMBL" id="KAE9043803.1"/>
    </source>
</evidence>
<organism evidence="1 2">
    <name type="scientific">Phytophthora rubi</name>
    <dbReference type="NCBI Taxonomy" id="129364"/>
    <lineage>
        <taxon>Eukaryota</taxon>
        <taxon>Sar</taxon>
        <taxon>Stramenopiles</taxon>
        <taxon>Oomycota</taxon>
        <taxon>Peronosporomycetes</taxon>
        <taxon>Peronosporales</taxon>
        <taxon>Peronosporaceae</taxon>
        <taxon>Phytophthora</taxon>
    </lineage>
</organism>
<dbReference type="AlphaFoldDB" id="A0A6A3NJV2"/>
<comment type="caution">
    <text evidence="1">The sequence shown here is derived from an EMBL/GenBank/DDBJ whole genome shotgun (WGS) entry which is preliminary data.</text>
</comment>
<dbReference type="Proteomes" id="UP000429607">
    <property type="component" value="Unassembled WGS sequence"/>
</dbReference>
<dbReference type="GO" id="GO:0008168">
    <property type="term" value="F:methyltransferase activity"/>
    <property type="evidence" value="ECO:0007669"/>
    <property type="project" value="InterPro"/>
</dbReference>
<dbReference type="SUPFAM" id="SSF53335">
    <property type="entry name" value="S-adenosyl-L-methionine-dependent methyltransferases"/>
    <property type="match status" value="1"/>
</dbReference>
<dbReference type="InterPro" id="IPR029063">
    <property type="entry name" value="SAM-dependent_MTases_sf"/>
</dbReference>
<dbReference type="PRINTS" id="PR00507">
    <property type="entry name" value="N12N6MTFRASE"/>
</dbReference>
<sequence>MAPKLLELRGFSADRGRFLLTADARVNEDDQRLPLAPNARILERDLVDLQSWDRLLHRTAPAAGQRLSTKRLRKLMAASWVRGDRAAGWRVELQKNVSACEDWLNAAFARLPAAQQHEFLDDELYAAAKHKRKAARVEAKHARDLQQYFTSAELVDLVVQRVLAQLQPQQQTNVVWLEPSCGDGRFLTALLQAGATHVVGYEIDDKLHPRAQRNVQQAAAAANKDGSEEARAQISLGDFLASTSSVPADKFVVAIGNPPFGAKGGDGSDLVHHFFRHAAREWRARVIAFIVPERCSRQPFVETTLLQLHSGNEDGGDNAIMRWELVTELPLTDHQFEFGEGDTLKRVRQPSVLQIFVRGHQASNR</sequence>
<dbReference type="InterPro" id="IPR002052">
    <property type="entry name" value="DNA_methylase_N6_adenine_CS"/>
</dbReference>
<accession>A0A6A3NJV2</accession>
<protein>
    <submittedName>
        <fullName evidence="1">Uncharacterized protein</fullName>
    </submittedName>
</protein>
<dbReference type="PROSITE" id="PS00092">
    <property type="entry name" value="N6_MTASE"/>
    <property type="match status" value="1"/>
</dbReference>
<name>A0A6A3NJV2_9STRA</name>
<evidence type="ECO:0000313" key="2">
    <source>
        <dbReference type="Proteomes" id="UP000429607"/>
    </source>
</evidence>